<dbReference type="Proteomes" id="UP000192920">
    <property type="component" value="Unassembled WGS sequence"/>
</dbReference>
<organism evidence="3 4">
    <name type="scientific">Pseudogulbenkiania subflava DSM 22618</name>
    <dbReference type="NCBI Taxonomy" id="1123014"/>
    <lineage>
        <taxon>Bacteria</taxon>
        <taxon>Pseudomonadati</taxon>
        <taxon>Pseudomonadota</taxon>
        <taxon>Betaproteobacteria</taxon>
        <taxon>Neisseriales</taxon>
        <taxon>Chromobacteriaceae</taxon>
        <taxon>Pseudogulbenkiania</taxon>
    </lineage>
</organism>
<keyword evidence="2" id="KW-0732">Signal</keyword>
<evidence type="ECO:0000256" key="1">
    <source>
        <dbReference type="SAM" id="MobiDB-lite"/>
    </source>
</evidence>
<reference evidence="4" key="1">
    <citation type="submission" date="2017-04" db="EMBL/GenBank/DDBJ databases">
        <authorList>
            <person name="Varghese N."/>
            <person name="Submissions S."/>
        </authorList>
    </citation>
    <scope>NUCLEOTIDE SEQUENCE [LARGE SCALE GENOMIC DNA]</scope>
    <source>
        <strain evidence="4">DSM 22618</strain>
    </source>
</reference>
<keyword evidence="4" id="KW-1185">Reference proteome</keyword>
<sequence>MRRLFACALIATLSAPTLAQALSEKEASDLLTVTDYLNGECRNGIGDDQKTLKACNMRDVMFTHVKNNGWCYGAPTKPTAKGKWRPCKAPEKKIVQAKAPSRQVKPSSRQAKTPRLARRGASRHTTYKHA</sequence>
<accession>A0A1Y6BDH4</accession>
<dbReference type="AlphaFoldDB" id="A0A1Y6BDH4"/>
<dbReference type="EMBL" id="FXAG01000003">
    <property type="protein sequence ID" value="SMF02111.1"/>
    <property type="molecule type" value="Genomic_DNA"/>
</dbReference>
<gene>
    <name evidence="3" type="ORF">SAMN02745746_00774</name>
</gene>
<feature type="signal peptide" evidence="2">
    <location>
        <begin position="1"/>
        <end position="19"/>
    </location>
</feature>
<evidence type="ECO:0000256" key="2">
    <source>
        <dbReference type="SAM" id="SignalP"/>
    </source>
</evidence>
<feature type="region of interest" description="Disordered" evidence="1">
    <location>
        <begin position="78"/>
        <end position="130"/>
    </location>
</feature>
<proteinExistence type="predicted"/>
<evidence type="ECO:0000313" key="4">
    <source>
        <dbReference type="Proteomes" id="UP000192920"/>
    </source>
</evidence>
<name>A0A1Y6BDH4_9NEIS</name>
<protein>
    <recommendedName>
        <fullName evidence="5">TrbM protein</fullName>
    </recommendedName>
</protein>
<feature type="chain" id="PRO_5013164821" description="TrbM protein" evidence="2">
    <location>
        <begin position="20"/>
        <end position="130"/>
    </location>
</feature>
<evidence type="ECO:0008006" key="5">
    <source>
        <dbReference type="Google" id="ProtNLM"/>
    </source>
</evidence>
<feature type="compositionally biased region" description="Basic residues" evidence="1">
    <location>
        <begin position="115"/>
        <end position="130"/>
    </location>
</feature>
<dbReference type="RefSeq" id="WP_085275117.1">
    <property type="nucleotide sequence ID" value="NZ_FXAG01000003.1"/>
</dbReference>
<evidence type="ECO:0000313" key="3">
    <source>
        <dbReference type="EMBL" id="SMF02111.1"/>
    </source>
</evidence>
<dbReference type="STRING" id="1123014.SAMN02745746_00774"/>